<reference evidence="3" key="1">
    <citation type="submission" date="2014-11" db="EMBL/GenBank/DDBJ databases">
        <authorList>
            <person name="Geib S."/>
        </authorList>
    </citation>
    <scope>NUCLEOTIDE SEQUENCE</scope>
</reference>
<name>A0A0A1XE44_ZEUCU</name>
<keyword evidence="1" id="KW-0645">Protease</keyword>
<proteinExistence type="predicted"/>
<keyword evidence="1" id="KW-0479">Metal-binding</keyword>
<dbReference type="AlphaFoldDB" id="A0A0A1XE44"/>
<evidence type="ECO:0000313" key="3">
    <source>
        <dbReference type="EMBL" id="JAD09215.1"/>
    </source>
</evidence>
<dbReference type="GO" id="GO:0004222">
    <property type="term" value="F:metalloendopeptidase activity"/>
    <property type="evidence" value="ECO:0007669"/>
    <property type="project" value="UniProtKB-UniRule"/>
</dbReference>
<dbReference type="PANTHER" id="PTHR10127:SF850">
    <property type="entry name" value="METALLOENDOPEPTIDASE"/>
    <property type="match status" value="1"/>
</dbReference>
<keyword evidence="1" id="KW-0482">Metalloprotease</keyword>
<dbReference type="InterPro" id="IPR001506">
    <property type="entry name" value="Peptidase_M12A"/>
</dbReference>
<dbReference type="Gene3D" id="3.40.390.10">
    <property type="entry name" value="Collagenase (Catalytic Domain)"/>
    <property type="match status" value="1"/>
</dbReference>
<feature type="domain" description="Peptidase M12A" evidence="2">
    <location>
        <begin position="27"/>
        <end position="205"/>
    </location>
</feature>
<accession>A0A0A1XE44</accession>
<dbReference type="EC" id="3.4.24.-" evidence="1"/>
<dbReference type="GO" id="GO:0046872">
    <property type="term" value="F:metal ion binding"/>
    <property type="evidence" value="ECO:0007669"/>
    <property type="project" value="UniProtKB-KW"/>
</dbReference>
<dbReference type="Pfam" id="PF01400">
    <property type="entry name" value="Astacin"/>
    <property type="match status" value="1"/>
</dbReference>
<evidence type="ECO:0000256" key="1">
    <source>
        <dbReference type="RuleBase" id="RU361183"/>
    </source>
</evidence>
<protein>
    <recommendedName>
        <fullName evidence="1">Metalloendopeptidase</fullName>
        <ecNumber evidence="1">3.4.24.-</ecNumber>
    </recommendedName>
</protein>
<gene>
    <name evidence="3" type="primary">lce_1</name>
    <name evidence="3" type="ORF">g.4521</name>
</gene>
<evidence type="ECO:0000259" key="2">
    <source>
        <dbReference type="Pfam" id="PF01400"/>
    </source>
</evidence>
<dbReference type="PANTHER" id="PTHR10127">
    <property type="entry name" value="DISCOIDIN, CUB, EGF, LAMININ , AND ZINC METALLOPROTEASE DOMAIN CONTAINING"/>
    <property type="match status" value="1"/>
</dbReference>
<reference evidence="3" key="2">
    <citation type="journal article" date="2015" name="Gigascience">
        <title>Reconstructing a comprehensive transcriptome assembly of a white-pupal translocated strain of the pest fruit fly Bactrocera cucurbitae.</title>
        <authorList>
            <person name="Sim S.B."/>
            <person name="Calla B."/>
            <person name="Hall B."/>
            <person name="DeRego T."/>
            <person name="Geib S.M."/>
        </authorList>
    </citation>
    <scope>NUCLEOTIDE SEQUENCE</scope>
</reference>
<dbReference type="PRINTS" id="PR00480">
    <property type="entry name" value="ASTACIN"/>
</dbReference>
<comment type="cofactor">
    <cofactor evidence="1">
        <name>Zn(2+)</name>
        <dbReference type="ChEBI" id="CHEBI:29105"/>
    </cofactor>
    <text evidence="1">Binds 1 zinc ion per subunit.</text>
</comment>
<dbReference type="EMBL" id="GBXI01005077">
    <property type="protein sequence ID" value="JAD09215.1"/>
    <property type="molecule type" value="Transcribed_RNA"/>
</dbReference>
<dbReference type="GO" id="GO:0006508">
    <property type="term" value="P:proteolysis"/>
    <property type="evidence" value="ECO:0007669"/>
    <property type="project" value="UniProtKB-KW"/>
</dbReference>
<sequence length="210" mass="23855">MEDPELNPDLTVSQRSGMRDSNRPWLLYYEFISEFGNDRKAFIKGAMKIVEDVSCLRFVEVCDRQRSLLDITKNRCELTAVTTGTRTTLIVPDNFGCHNTRSLMRTLFTALDFVHESLSFRPFITKYVIGNILPGFAYPFTNYSKDIVEDFGVEYDNGSIMHSPATYNADSGEETIVSLKKIPIVLMDQVGTLSKSNIISLNKKYNCSMD</sequence>
<dbReference type="SUPFAM" id="SSF55486">
    <property type="entry name" value="Metalloproteases ('zincins'), catalytic domain"/>
    <property type="match status" value="1"/>
</dbReference>
<keyword evidence="1" id="KW-0378">Hydrolase</keyword>
<dbReference type="InterPro" id="IPR024079">
    <property type="entry name" value="MetalloPept_cat_dom_sf"/>
</dbReference>
<keyword evidence="1" id="KW-0862">Zinc</keyword>
<organism evidence="3">
    <name type="scientific">Zeugodacus cucurbitae</name>
    <name type="common">Melon fruit fly</name>
    <name type="synonym">Bactrocera cucurbitae</name>
    <dbReference type="NCBI Taxonomy" id="28588"/>
    <lineage>
        <taxon>Eukaryota</taxon>
        <taxon>Metazoa</taxon>
        <taxon>Ecdysozoa</taxon>
        <taxon>Arthropoda</taxon>
        <taxon>Hexapoda</taxon>
        <taxon>Insecta</taxon>
        <taxon>Pterygota</taxon>
        <taxon>Neoptera</taxon>
        <taxon>Endopterygota</taxon>
        <taxon>Diptera</taxon>
        <taxon>Brachycera</taxon>
        <taxon>Muscomorpha</taxon>
        <taxon>Tephritoidea</taxon>
        <taxon>Tephritidae</taxon>
        <taxon>Zeugodacus</taxon>
        <taxon>Zeugodacus</taxon>
    </lineage>
</organism>